<protein>
    <submittedName>
        <fullName evidence="1">Uncharacterized protein</fullName>
    </submittedName>
</protein>
<dbReference type="EMBL" id="LR900207">
    <property type="protein sequence ID" value="CAD7244704.1"/>
    <property type="molecule type" value="Genomic_DNA"/>
</dbReference>
<gene>
    <name evidence="1" type="ORF">DSTB1V02_LOCUS4591</name>
</gene>
<sequence>MRREDGGHVACEFCRRFPSEAMKLSWAFVFAFSALTSADERVWDGASDSCWFLTEGGTDGQCLAEDCCAGSDWVVGECPSYANDWRCCFSYNQCADECGINVFLCDELHSPSFIGGPVFLRHLIIKLDMHLTPHMLSIGGRGGTKKEGRESRSLALLSPRSCSDSVARDYACRLMVMYEAGRIFLKPNHFNELGNDPYDGASSLSNILDTCQGKQVKRSAYCAEAPGGCTCLRGSMVKALYEYATKFWNENGERLEDLAAGECTRRKLPFLPELVALRWQHVRRFLLHSLVSSICLLFSSMRERRMRSAFAFSWHCEELVEFVRQYPLEELCYPGGPCSGHDTWVHAAFV</sequence>
<organism evidence="1">
    <name type="scientific">Darwinula stevensoni</name>
    <dbReference type="NCBI Taxonomy" id="69355"/>
    <lineage>
        <taxon>Eukaryota</taxon>
        <taxon>Metazoa</taxon>
        <taxon>Ecdysozoa</taxon>
        <taxon>Arthropoda</taxon>
        <taxon>Crustacea</taxon>
        <taxon>Oligostraca</taxon>
        <taxon>Ostracoda</taxon>
        <taxon>Podocopa</taxon>
        <taxon>Podocopida</taxon>
        <taxon>Darwinulocopina</taxon>
        <taxon>Darwinuloidea</taxon>
        <taxon>Darwinulidae</taxon>
        <taxon>Darwinula</taxon>
    </lineage>
</organism>
<name>A0A7R8X785_9CRUS</name>
<dbReference type="AlphaFoldDB" id="A0A7R8X785"/>
<dbReference type="EMBL" id="CAJPEV010000690">
    <property type="protein sequence ID" value="CAG0887671.1"/>
    <property type="molecule type" value="Genomic_DNA"/>
</dbReference>
<accession>A0A7R8X785</accession>
<dbReference type="OrthoDB" id="6328783at2759"/>
<dbReference type="Proteomes" id="UP000677054">
    <property type="component" value="Unassembled WGS sequence"/>
</dbReference>
<proteinExistence type="predicted"/>
<reference evidence="1" key="1">
    <citation type="submission" date="2020-11" db="EMBL/GenBank/DDBJ databases">
        <authorList>
            <person name="Tran Van P."/>
        </authorList>
    </citation>
    <scope>NUCLEOTIDE SEQUENCE</scope>
</reference>
<evidence type="ECO:0000313" key="1">
    <source>
        <dbReference type="EMBL" id="CAD7244704.1"/>
    </source>
</evidence>
<keyword evidence="2" id="KW-1185">Reference proteome</keyword>
<evidence type="ECO:0000313" key="2">
    <source>
        <dbReference type="Proteomes" id="UP000677054"/>
    </source>
</evidence>